<name>A0AAD5RKV9_9PEZI</name>
<sequence length="587" mass="66102">MAPDIHSLITSVVDLAPVAREGFTVHKEILAADKTMAVQFGRLEIQQKMYDEWRGYWRDESRLRSFAKEHPSMVRRMLKQIAILTQALTDATGLEHRFSFAKTERPRQIEEDVSSFRFDDLSPSIVDTFRARAKANLSFIQKCRYVLRSKRDLPQLNALLEIIKDCNVALRDLSPPLDSGMLMRSEIDPLKTLPHPHLKRLAEAAACEAKLTDEPSEATRYHDLSLAAQFTAVLKYETAKPVFRFGPQDVHIDASYELGKYETMALLFDYPLKGEKRVVLIEWVKDGGRPERRKEVYDLALVLAASKPGAMLIASCYGVIEDPKYGRVGLVLAPPPHIRSGLPKMLPPGTVSAFRMPVSLRDLITRKQASTGSGDIMDLSLRFTIAQRLLDAVHVMHSTTWVHKNIRPDSIIFFPSRERSKSGAMGPSLSKPQAYALDAPLLVGFNHIRSSLPQELMNSNIGYNNRQYSVSVVKRDMSFDAYSHPERFLNPGMEYRNYHDLYSVGCVLLEIGYWDTIDRLLSIHSGLSDPVAVYDHLRVFAEGIDGMMGLTYGNVVRKLLDLGGIRRDFDSAGMETRLAATLSQCSA</sequence>
<dbReference type="InterPro" id="IPR038305">
    <property type="entry name" value="HeLo_sf"/>
</dbReference>
<dbReference type="SUPFAM" id="SSF56112">
    <property type="entry name" value="Protein kinase-like (PK-like)"/>
    <property type="match status" value="1"/>
</dbReference>
<dbReference type="EMBL" id="JAKWBI020000292">
    <property type="protein sequence ID" value="KAJ2897137.1"/>
    <property type="molecule type" value="Genomic_DNA"/>
</dbReference>
<dbReference type="Gene3D" id="1.20.120.1020">
    <property type="entry name" value="Prion-inhibition and propagation, HeLo domain"/>
    <property type="match status" value="1"/>
</dbReference>
<reference evidence="2" key="1">
    <citation type="submission" date="2022-07" db="EMBL/GenBank/DDBJ databases">
        <title>Draft genome sequence of Zalerion maritima ATCC 34329, a (micro)plastics degrading marine fungus.</title>
        <authorList>
            <person name="Paco A."/>
            <person name="Goncalves M.F.M."/>
            <person name="Rocha-Santos T.A.P."/>
            <person name="Alves A."/>
        </authorList>
    </citation>
    <scope>NUCLEOTIDE SEQUENCE</scope>
    <source>
        <strain evidence="2">ATCC 34329</strain>
    </source>
</reference>
<dbReference type="GO" id="GO:0005524">
    <property type="term" value="F:ATP binding"/>
    <property type="evidence" value="ECO:0007669"/>
    <property type="project" value="InterPro"/>
</dbReference>
<keyword evidence="3" id="KW-1185">Reference proteome</keyword>
<evidence type="ECO:0000259" key="1">
    <source>
        <dbReference type="PROSITE" id="PS50011"/>
    </source>
</evidence>
<proteinExistence type="predicted"/>
<comment type="caution">
    <text evidence="2">The sequence shown here is derived from an EMBL/GenBank/DDBJ whole genome shotgun (WGS) entry which is preliminary data.</text>
</comment>
<dbReference type="AlphaFoldDB" id="A0AAD5RKV9"/>
<dbReference type="GO" id="GO:0004672">
    <property type="term" value="F:protein kinase activity"/>
    <property type="evidence" value="ECO:0007669"/>
    <property type="project" value="InterPro"/>
</dbReference>
<dbReference type="PANTHER" id="PTHR37542">
    <property type="entry name" value="HELO DOMAIN-CONTAINING PROTEIN-RELATED"/>
    <property type="match status" value="1"/>
</dbReference>
<organism evidence="2 3">
    <name type="scientific">Zalerion maritima</name>
    <dbReference type="NCBI Taxonomy" id="339359"/>
    <lineage>
        <taxon>Eukaryota</taxon>
        <taxon>Fungi</taxon>
        <taxon>Dikarya</taxon>
        <taxon>Ascomycota</taxon>
        <taxon>Pezizomycotina</taxon>
        <taxon>Sordariomycetes</taxon>
        <taxon>Lulworthiomycetidae</taxon>
        <taxon>Lulworthiales</taxon>
        <taxon>Lulworthiaceae</taxon>
        <taxon>Zalerion</taxon>
    </lineage>
</organism>
<gene>
    <name evidence="2" type="ORF">MKZ38_004955</name>
</gene>
<dbReference type="Gene3D" id="1.10.510.10">
    <property type="entry name" value="Transferase(Phosphotransferase) domain 1"/>
    <property type="match status" value="1"/>
</dbReference>
<dbReference type="InterPro" id="IPR011009">
    <property type="entry name" value="Kinase-like_dom_sf"/>
</dbReference>
<accession>A0AAD5RKV9</accession>
<feature type="domain" description="Protein kinase" evidence="1">
    <location>
        <begin position="250"/>
        <end position="587"/>
    </location>
</feature>
<dbReference type="PROSITE" id="PS50011">
    <property type="entry name" value="PROTEIN_KINASE_DOM"/>
    <property type="match status" value="1"/>
</dbReference>
<dbReference type="PANTHER" id="PTHR37542:SF3">
    <property type="entry name" value="PRION-INHIBITION AND PROPAGATION HELO DOMAIN-CONTAINING PROTEIN"/>
    <property type="match status" value="1"/>
</dbReference>
<protein>
    <recommendedName>
        <fullName evidence="1">Protein kinase domain-containing protein</fullName>
    </recommendedName>
</protein>
<dbReference type="InterPro" id="IPR000719">
    <property type="entry name" value="Prot_kinase_dom"/>
</dbReference>
<dbReference type="Proteomes" id="UP001201980">
    <property type="component" value="Unassembled WGS sequence"/>
</dbReference>
<evidence type="ECO:0000313" key="2">
    <source>
        <dbReference type="EMBL" id="KAJ2897137.1"/>
    </source>
</evidence>
<evidence type="ECO:0000313" key="3">
    <source>
        <dbReference type="Proteomes" id="UP001201980"/>
    </source>
</evidence>